<dbReference type="InterPro" id="IPR025398">
    <property type="entry name" value="DUF4371"/>
</dbReference>
<dbReference type="EMBL" id="VYZN01001862">
    <property type="protein sequence ID" value="KAE9521916.1"/>
    <property type="molecule type" value="Genomic_DNA"/>
</dbReference>
<gene>
    <name evidence="2" type="ORF">AGLY_017723</name>
</gene>
<evidence type="ECO:0000259" key="1">
    <source>
        <dbReference type="Pfam" id="PF14291"/>
    </source>
</evidence>
<reference evidence="2 3" key="1">
    <citation type="submission" date="2019-08" db="EMBL/GenBank/DDBJ databases">
        <title>The genome of the soybean aphid Biotype 1, its phylome, world population structure and adaptation to the North American continent.</title>
        <authorList>
            <person name="Giordano R."/>
            <person name="Donthu R.K."/>
            <person name="Hernandez A.G."/>
            <person name="Wright C.L."/>
            <person name="Zimin A.V."/>
        </authorList>
    </citation>
    <scope>NUCLEOTIDE SEQUENCE [LARGE SCALE GENOMIC DNA]</scope>
    <source>
        <tissue evidence="2">Whole aphids</tissue>
    </source>
</reference>
<evidence type="ECO:0000313" key="3">
    <source>
        <dbReference type="Proteomes" id="UP000475862"/>
    </source>
</evidence>
<keyword evidence="3" id="KW-1185">Reference proteome</keyword>
<dbReference type="OrthoDB" id="6605323at2759"/>
<dbReference type="AlphaFoldDB" id="A0A6G0SU63"/>
<dbReference type="PANTHER" id="PTHR45749">
    <property type="match status" value="1"/>
</dbReference>
<dbReference type="Pfam" id="PF14291">
    <property type="entry name" value="DUF4371"/>
    <property type="match status" value="1"/>
</dbReference>
<name>A0A6G0SU63_APHGL</name>
<sequence length="768" mass="88006">MCPQDTTWFGLWVITSHKCSPYVMGVNPITPSSFVNSVECPVDLYTNFTSTESRSSQSFETILGQSESVISTTQINYNQNESQFKSKNITTDQAVSNNERKLVSLSPCIDELTSTFSKFENDKGLYENCSKLNEDKIRALLLAGPCQPKECDFPWLSYSPTKHYAYFHYCWLFGDEAEKRSAWYTGFTTWKHFYQSSMRHGLSKVHLNNAVTATTFLQKSDIHHKLNKQINEEAKKWTTILNIIFDTVRTLSGLGVAFRGHRENILSDDYPGIYLTIIKLISRHNPILFSHIESSNRIKYLSKTIMYELLSTLADQTRKIIVDECKDAKFFTLLADSTTDVAHLNQMAILLRYVLIQKEDKDTPKIYRKKSFLLWTRKETFVYDGAAVMAGKQGGLQAKIKEFVGNETFAPYIHCAAHQVNLVLVHAVEENTSSSIKVFFMNIQTVFNYFAHSHRRWEAFLDESCRSSSNPNSFGIQLLKALKKEMFNKEIENDALDAQNNKPRELHIKSLSKTQVRVAASGDDIMAAHTLLSSINWLFLFNLLWWHSVLDIINFAQLQLQKKEIDLIMAQNCISTALTKLQDLRNEKSYNNFMTKAKTNWKKMVTDSSLETSDKHRISYYDVFDTMCSELQERATGFRGINEVFGFLMPENLQKLKEGDLDINNGNVLDSEIAFSSGSAACLKSGSYKPGLLHKIGINRTSRLTPKCKSLYKDGLKLQKLLYRERRKCNSFKERLKSASNFFNTHDSDQMTTAAKIFAKLQLRETKN</sequence>
<accession>A0A6G0SU63</accession>
<proteinExistence type="predicted"/>
<dbReference type="PANTHER" id="PTHR45749:SF21">
    <property type="entry name" value="DUF4371 DOMAIN-CONTAINING PROTEIN"/>
    <property type="match status" value="1"/>
</dbReference>
<evidence type="ECO:0000313" key="2">
    <source>
        <dbReference type="EMBL" id="KAE9521916.1"/>
    </source>
</evidence>
<organism evidence="2 3">
    <name type="scientific">Aphis glycines</name>
    <name type="common">Soybean aphid</name>
    <dbReference type="NCBI Taxonomy" id="307491"/>
    <lineage>
        <taxon>Eukaryota</taxon>
        <taxon>Metazoa</taxon>
        <taxon>Ecdysozoa</taxon>
        <taxon>Arthropoda</taxon>
        <taxon>Hexapoda</taxon>
        <taxon>Insecta</taxon>
        <taxon>Pterygota</taxon>
        <taxon>Neoptera</taxon>
        <taxon>Paraneoptera</taxon>
        <taxon>Hemiptera</taxon>
        <taxon>Sternorrhyncha</taxon>
        <taxon>Aphidomorpha</taxon>
        <taxon>Aphidoidea</taxon>
        <taxon>Aphididae</taxon>
        <taxon>Aphidini</taxon>
        <taxon>Aphis</taxon>
        <taxon>Aphis</taxon>
    </lineage>
</organism>
<dbReference type="Proteomes" id="UP000475862">
    <property type="component" value="Unassembled WGS sequence"/>
</dbReference>
<comment type="caution">
    <text evidence="2">The sequence shown here is derived from an EMBL/GenBank/DDBJ whole genome shotgun (WGS) entry which is preliminary data.</text>
</comment>
<protein>
    <recommendedName>
        <fullName evidence="1">DUF4371 domain-containing protein</fullName>
    </recommendedName>
</protein>
<feature type="domain" description="DUF4371" evidence="1">
    <location>
        <begin position="184"/>
        <end position="354"/>
    </location>
</feature>